<accession>A0A7C2XQJ3</accession>
<reference evidence="1" key="1">
    <citation type="journal article" date="2020" name="mSystems">
        <title>Genome- and Community-Level Interaction Insights into Carbon Utilization and Element Cycling Functions of Hydrothermarchaeota in Hydrothermal Sediment.</title>
        <authorList>
            <person name="Zhou Z."/>
            <person name="Liu Y."/>
            <person name="Xu W."/>
            <person name="Pan J."/>
            <person name="Luo Z.H."/>
            <person name="Li M."/>
        </authorList>
    </citation>
    <scope>NUCLEOTIDE SEQUENCE [LARGE SCALE GENOMIC DNA]</scope>
    <source>
        <strain evidence="1">SpSt-1224</strain>
    </source>
</reference>
<proteinExistence type="predicted"/>
<comment type="caution">
    <text evidence="1">The sequence shown here is derived from an EMBL/GenBank/DDBJ whole genome shotgun (WGS) entry which is preliminary data.</text>
</comment>
<name>A0A7C2XQJ3_9BACT</name>
<organism evidence="1">
    <name type="scientific">Desulfurivibrio alkaliphilus</name>
    <dbReference type="NCBI Taxonomy" id="427923"/>
    <lineage>
        <taxon>Bacteria</taxon>
        <taxon>Pseudomonadati</taxon>
        <taxon>Thermodesulfobacteriota</taxon>
        <taxon>Desulfobulbia</taxon>
        <taxon>Desulfobulbales</taxon>
        <taxon>Desulfobulbaceae</taxon>
        <taxon>Desulfurivibrio</taxon>
    </lineage>
</organism>
<dbReference type="EMBL" id="DSDS01000185">
    <property type="protein sequence ID" value="HET98653.1"/>
    <property type="molecule type" value="Genomic_DNA"/>
</dbReference>
<gene>
    <name evidence="1" type="ORF">ENN98_08235</name>
</gene>
<dbReference type="Proteomes" id="UP000885986">
    <property type="component" value="Unassembled WGS sequence"/>
</dbReference>
<sequence>MAEAIRRERRLNEVEHELALIELELAEPVCRPQEDVDFFQLQREWLLQERDELRASPSARSL</sequence>
<dbReference type="AlphaFoldDB" id="A0A7C2XQJ3"/>
<evidence type="ECO:0000313" key="1">
    <source>
        <dbReference type="EMBL" id="HET98653.1"/>
    </source>
</evidence>
<protein>
    <submittedName>
        <fullName evidence="1">Uncharacterized protein</fullName>
    </submittedName>
</protein>